<sequence length="115" mass="12554">EFGCQSCHSPHGQGGNARILSPDPNKIARVNYVNGAVYADSGDTGYTLGFTNQKLYMTGTAVDGAVYYVTYQGRIASGYEITWIKGYPYSGKTQVWVNGNDISKTTYYQIDNSQG</sequence>
<feature type="non-terminal residue" evidence="2">
    <location>
        <position position="1"/>
    </location>
</feature>
<keyword evidence="3" id="KW-1185">Reference proteome</keyword>
<evidence type="ECO:0000313" key="3">
    <source>
        <dbReference type="Proteomes" id="UP000187338"/>
    </source>
</evidence>
<evidence type="ECO:0000313" key="2">
    <source>
        <dbReference type="EMBL" id="GAV25820.1"/>
    </source>
</evidence>
<organism evidence="2 3">
    <name type="scientific">Carboxydothermus islandicus</name>
    <dbReference type="NCBI Taxonomy" id="661089"/>
    <lineage>
        <taxon>Bacteria</taxon>
        <taxon>Bacillati</taxon>
        <taxon>Bacillota</taxon>
        <taxon>Clostridia</taxon>
        <taxon>Thermoanaerobacterales</taxon>
        <taxon>Thermoanaerobacteraceae</taxon>
        <taxon>Carboxydothermus</taxon>
    </lineage>
</organism>
<reference evidence="3" key="1">
    <citation type="submission" date="2016-12" db="EMBL/GenBank/DDBJ databases">
        <title>Draft Genome Sequences od Carboxydothermus pertinax and islandicus, Hydrogenogenic Carboxydotrophic Bacteria.</title>
        <authorList>
            <person name="Fukuyama Y."/>
            <person name="Ohmae K."/>
            <person name="Yoneda Y."/>
            <person name="Yoshida T."/>
            <person name="Sako Y."/>
        </authorList>
    </citation>
    <scope>NUCLEOTIDE SEQUENCE [LARGE SCALE GENOMIC DNA]</scope>
    <source>
        <strain evidence="3">SET</strain>
    </source>
</reference>
<evidence type="ECO:0000256" key="1">
    <source>
        <dbReference type="SAM" id="MobiDB-lite"/>
    </source>
</evidence>
<dbReference type="EMBL" id="BDJL01000078">
    <property type="protein sequence ID" value="GAV25820.1"/>
    <property type="molecule type" value="Genomic_DNA"/>
</dbReference>
<accession>A0A1L8D3S2</accession>
<dbReference type="Proteomes" id="UP000187338">
    <property type="component" value="Unassembled WGS sequence"/>
</dbReference>
<name>A0A1L8D3S2_9THEO</name>
<protein>
    <submittedName>
        <fullName evidence="2">Cytochrome c</fullName>
    </submittedName>
</protein>
<gene>
    <name evidence="2" type="ORF">ciss_17530</name>
</gene>
<dbReference type="AlphaFoldDB" id="A0A1L8D3S2"/>
<proteinExistence type="predicted"/>
<feature type="non-terminal residue" evidence="2">
    <location>
        <position position="115"/>
    </location>
</feature>
<dbReference type="STRING" id="661089.ciss_17530"/>
<comment type="caution">
    <text evidence="2">The sequence shown here is derived from an EMBL/GenBank/DDBJ whole genome shotgun (WGS) entry which is preliminary data.</text>
</comment>
<feature type="region of interest" description="Disordered" evidence="1">
    <location>
        <begin position="1"/>
        <end position="20"/>
    </location>
</feature>